<evidence type="ECO:0000256" key="2">
    <source>
        <dbReference type="ARBA" id="ARBA00022741"/>
    </source>
</evidence>
<keyword evidence="2" id="KW-0547">Nucleotide-binding</keyword>
<dbReference type="SUPFAM" id="SSF52540">
    <property type="entry name" value="P-loop containing nucleoside triphosphate hydrolases"/>
    <property type="match status" value="1"/>
</dbReference>
<dbReference type="Pfam" id="PF17862">
    <property type="entry name" value="AAA_lid_3"/>
    <property type="match status" value="1"/>
</dbReference>
<comment type="caution">
    <text evidence="7">The sequence shown here is derived from an EMBL/GenBank/DDBJ whole genome shotgun (WGS) entry which is preliminary data.</text>
</comment>
<dbReference type="CDD" id="cd19481">
    <property type="entry name" value="RecA-like_protease"/>
    <property type="match status" value="1"/>
</dbReference>
<organism evidence="7 8">
    <name type="scientific">Neonectria punicea</name>
    <dbReference type="NCBI Taxonomy" id="979145"/>
    <lineage>
        <taxon>Eukaryota</taxon>
        <taxon>Fungi</taxon>
        <taxon>Dikarya</taxon>
        <taxon>Ascomycota</taxon>
        <taxon>Pezizomycotina</taxon>
        <taxon>Sordariomycetes</taxon>
        <taxon>Hypocreomycetidae</taxon>
        <taxon>Hypocreales</taxon>
        <taxon>Nectriaceae</taxon>
        <taxon>Neonectria</taxon>
    </lineage>
</organism>
<dbReference type="InterPro" id="IPR027417">
    <property type="entry name" value="P-loop_NTPase"/>
</dbReference>
<evidence type="ECO:0000256" key="1">
    <source>
        <dbReference type="ARBA" id="ARBA00004572"/>
    </source>
</evidence>
<dbReference type="PANTHER" id="PTHR45644:SF56">
    <property type="entry name" value="AAA ATPASE, PUTATIVE (AFU_ORTHOLOGUE AFUA_2G12920)-RELATED"/>
    <property type="match status" value="1"/>
</dbReference>
<name>A0ABR1GYL0_9HYPO</name>
<accession>A0ABR1GYL0</accession>
<evidence type="ECO:0000313" key="7">
    <source>
        <dbReference type="EMBL" id="KAK7413491.1"/>
    </source>
</evidence>
<dbReference type="InterPro" id="IPR003959">
    <property type="entry name" value="ATPase_AAA_core"/>
</dbReference>
<keyword evidence="3" id="KW-0472">Membrane</keyword>
<feature type="domain" description="AAA+ ATPase" evidence="6">
    <location>
        <begin position="323"/>
        <end position="458"/>
    </location>
</feature>
<evidence type="ECO:0000313" key="8">
    <source>
        <dbReference type="Proteomes" id="UP001498476"/>
    </source>
</evidence>
<evidence type="ECO:0000256" key="5">
    <source>
        <dbReference type="SAM" id="MobiDB-lite"/>
    </source>
</evidence>
<dbReference type="InterPro" id="IPR051701">
    <property type="entry name" value="Mito_OM_Translocase_MSP1"/>
</dbReference>
<dbReference type="Gene3D" id="1.10.8.60">
    <property type="match status" value="1"/>
</dbReference>
<feature type="region of interest" description="Disordered" evidence="5">
    <location>
        <begin position="106"/>
        <end position="132"/>
    </location>
</feature>
<dbReference type="InterPro" id="IPR003593">
    <property type="entry name" value="AAA+_ATPase"/>
</dbReference>
<protein>
    <recommendedName>
        <fullName evidence="6">AAA+ ATPase domain-containing protein</fullName>
    </recommendedName>
</protein>
<evidence type="ECO:0000256" key="4">
    <source>
        <dbReference type="ARBA" id="ARBA00022840"/>
    </source>
</evidence>
<keyword evidence="3" id="KW-0496">Mitochondrion</keyword>
<keyword evidence="3" id="KW-1000">Mitochondrion outer membrane</keyword>
<dbReference type="InterPro" id="IPR015415">
    <property type="entry name" value="Spast_Vps4_C"/>
</dbReference>
<dbReference type="EMBL" id="JAZAVJ010000128">
    <property type="protein sequence ID" value="KAK7413491.1"/>
    <property type="molecule type" value="Genomic_DNA"/>
</dbReference>
<keyword evidence="8" id="KW-1185">Reference proteome</keyword>
<dbReference type="Pfam" id="PF00004">
    <property type="entry name" value="AAA"/>
    <property type="match status" value="1"/>
</dbReference>
<evidence type="ECO:0000256" key="3">
    <source>
        <dbReference type="ARBA" id="ARBA00022787"/>
    </source>
</evidence>
<proteinExistence type="predicted"/>
<keyword evidence="4" id="KW-0067">ATP-binding</keyword>
<reference evidence="7 8" key="1">
    <citation type="journal article" date="2025" name="Microbiol. Resour. Announc.">
        <title>Draft genome sequences for Neonectria magnoliae and Neonectria punicea, canker pathogens of Liriodendron tulipifera and Acer saccharum in West Virginia.</title>
        <authorList>
            <person name="Petronek H.M."/>
            <person name="Kasson M.T."/>
            <person name="Metheny A.M."/>
            <person name="Stauder C.M."/>
            <person name="Lovett B."/>
            <person name="Lynch S.C."/>
            <person name="Garnas J.R."/>
            <person name="Kasson L.R."/>
            <person name="Stajich J.E."/>
        </authorList>
    </citation>
    <scope>NUCLEOTIDE SEQUENCE [LARGE SCALE GENOMIC DNA]</scope>
    <source>
        <strain evidence="7 8">NRRL 64653</strain>
    </source>
</reference>
<gene>
    <name evidence="7" type="ORF">QQX98_007639</name>
</gene>
<feature type="compositionally biased region" description="Basic and acidic residues" evidence="5">
    <location>
        <begin position="112"/>
        <end position="123"/>
    </location>
</feature>
<dbReference type="Pfam" id="PF09336">
    <property type="entry name" value="Vps4_C"/>
    <property type="match status" value="1"/>
</dbReference>
<dbReference type="PANTHER" id="PTHR45644">
    <property type="entry name" value="AAA ATPASE, PUTATIVE (AFU_ORTHOLOGUE AFUA_2G12920)-RELATED-RELATED"/>
    <property type="match status" value="1"/>
</dbReference>
<dbReference type="InterPro" id="IPR041569">
    <property type="entry name" value="AAA_lid_3"/>
</dbReference>
<dbReference type="SMART" id="SM00382">
    <property type="entry name" value="AAA"/>
    <property type="match status" value="1"/>
</dbReference>
<dbReference type="Gene3D" id="3.40.50.300">
    <property type="entry name" value="P-loop containing nucleotide triphosphate hydrolases"/>
    <property type="match status" value="1"/>
</dbReference>
<dbReference type="Proteomes" id="UP001498476">
    <property type="component" value="Unassembled WGS sequence"/>
</dbReference>
<sequence>MAGPLDFLDELVKALAKDIGTSLISFDLEDLEDLGLEFSLQTLADSPGSRSPSDNLKDKNTAFFPSLAKHWFASSSDTGVKPEGWERSQMIYSTLLDAIANEDPVGSLHDGVATEKTHEDPQPHPKSSSGPILVHLGQRQKTEADLRQRLRHVFAPEILHPHSDWNQLICKESGQCFGKKMWSWDDIRRAFLGISGRSWGKEQLEASDILLVLSRLGLHKHYKPAVANGQKPQEDAVEEVEKKKEESVKAEKQTWEGKMTNLRQACNSAKKGLLSCVIDPDKIQSSYSQVILDEDLKETVLHLVSSSYLGPVTPSTSLLSRTRIRGILLYGPPGTGKTHLARSIAKESGAPMVCVDGASLLSKYVGGSEKSIKAAFTLASKLFPCVLFIDEVDSLFYDRQTAKRSWERSAVTQFLTQMDGLAQNDKAPCVIVATNRPDVLDKAFLRRLPQKIPVGLPDQVSRSKILEILLEGEELEPLVSIESLARETEGYSGSDLRSLCAEAAPIWAIEHSKRGRENGFSDASGKMLLGLAHFAKALQRIRPSVAKRDLLDLESFTKIFNPYPVG</sequence>
<evidence type="ECO:0000259" key="6">
    <source>
        <dbReference type="SMART" id="SM00382"/>
    </source>
</evidence>
<comment type="subcellular location">
    <subcellularLocation>
        <location evidence="1">Mitochondrion outer membrane</location>
        <topology evidence="1">Single-pass membrane protein</topology>
    </subcellularLocation>
</comment>